<protein>
    <recommendedName>
        <fullName evidence="1">RNA-directed DNA polymerase</fullName>
        <ecNumber evidence="1">2.7.7.49</ecNumber>
    </recommendedName>
</protein>
<sequence length="870" mass="97540">MSKPSGLLVVEGTIKGFDKPSLVVIDSGASGNYVRRSTVEGSQQYAEALVARKSDTFTVRLATGTRVTVPKVPMDLNVKFLDFNSMERCLVLNLDARYNLILGMAWLERHEPWIDWRSKTLGAARNAPGGSLESHEPTSARNQKRFWRDYWTELINMLDVGISDFVDTVSVEDNSPGRGPMTGDSVVENPLDGTYDMCHENDVTSINTVSGVGVCKLRCQDMSPSDINDEELTLEGRVKSQMDVVFKDNEVYASNDEIMTLEGRVKSSMDVIFEYNKVQVHSDKVLTLEGRVKSKMMVVFDENEIPTPHDEALTQEGGVESGGDIVEVVAIRPEEELNSSSLLEKAFLEDTKKALNARSGPQILNTLQILPCFVEGIWRCVSREPPTRLPPDRGPNGKWRIVHAYNKLNAATIPAQTPIPRRDVLQNIMVGSTMYSALDLADGCYQLLMRASDIPLTAVSTPSVKQLFRPHRAYAQTYFNDIFVHSRAENGKNDVENHIEHLRAVLGCMRTHKLYANIDKCIFGAEEIPFMGCFIGKRGIRADPVKYSHNYAEVARPLSNILKKDVEWCWNAEHHEAFESIKEGLLHAPILALPDPDRPFSVVCDASDFAIGSALLQADSEGRERVIAFESRQMKAAEKNYPVHDKELLAMKYALVKFRVHLLDSKPFVIYTDHASLRTATQSPQISQRMARWLSFFAEYNFEVKYKPGKQNILDDALSHRPDYELAHLTVVSSSVTERIRVAYARDETCVAIMQALGSAAFENSKYRVGYQPREDLKYQILYEAHDTPLGGHLGREKTYRSSISMVFVLGLPRDAAGNTGIVVFVDRLSKMAYLSAVPDSIDGEETAKLFMDRVFGQHGLPLAIVSYYR</sequence>
<keyword evidence="6" id="KW-0378">Hydrolase</keyword>
<comment type="caution">
    <text evidence="9">The sequence shown here is derived from an EMBL/GenBank/DDBJ whole genome shotgun (WGS) entry which is preliminary data.</text>
</comment>
<dbReference type="InterPro" id="IPR043128">
    <property type="entry name" value="Rev_trsase/Diguanyl_cyclase"/>
</dbReference>
<evidence type="ECO:0000256" key="6">
    <source>
        <dbReference type="ARBA" id="ARBA00022801"/>
    </source>
</evidence>
<dbReference type="SUPFAM" id="SSF56672">
    <property type="entry name" value="DNA/RNA polymerases"/>
    <property type="match status" value="1"/>
</dbReference>
<name>A0ABN8DBU7_9STRA</name>
<dbReference type="PANTHER" id="PTHR37984:SF5">
    <property type="entry name" value="PROTEIN NYNRIN-LIKE"/>
    <property type="match status" value="1"/>
</dbReference>
<dbReference type="CDD" id="cd09274">
    <property type="entry name" value="RNase_HI_RT_Ty3"/>
    <property type="match status" value="1"/>
</dbReference>
<evidence type="ECO:0000256" key="1">
    <source>
        <dbReference type="ARBA" id="ARBA00012493"/>
    </source>
</evidence>
<proteinExistence type="predicted"/>
<dbReference type="PANTHER" id="PTHR37984">
    <property type="entry name" value="PROTEIN CBG26694"/>
    <property type="match status" value="1"/>
</dbReference>
<evidence type="ECO:0000256" key="2">
    <source>
        <dbReference type="ARBA" id="ARBA00022679"/>
    </source>
</evidence>
<gene>
    <name evidence="9" type="ORF">PBS001_LOCUS9067</name>
</gene>
<dbReference type="InterPro" id="IPR043502">
    <property type="entry name" value="DNA/RNA_pol_sf"/>
</dbReference>
<reference evidence="9 10" key="1">
    <citation type="submission" date="2021-11" db="EMBL/GenBank/DDBJ databases">
        <authorList>
            <person name="Islam A."/>
            <person name="Islam S."/>
            <person name="Flora M.S."/>
            <person name="Rahman M."/>
            <person name="Ziaur R.M."/>
            <person name="Epstein J.H."/>
            <person name="Hassan M."/>
            <person name="Klassen M."/>
            <person name="Woodard K."/>
            <person name="Webb A."/>
            <person name="Webby R.J."/>
            <person name="El Zowalaty M.E."/>
        </authorList>
    </citation>
    <scope>NUCLEOTIDE SEQUENCE [LARGE SCALE GENOMIC DNA]</scope>
    <source>
        <strain evidence="9">Pbs1</strain>
    </source>
</reference>
<evidence type="ECO:0000313" key="10">
    <source>
        <dbReference type="Proteomes" id="UP001158986"/>
    </source>
</evidence>
<keyword evidence="2" id="KW-0808">Transferase</keyword>
<dbReference type="EC" id="2.7.7.49" evidence="1"/>
<dbReference type="InterPro" id="IPR041373">
    <property type="entry name" value="RT_RNaseH"/>
</dbReference>
<dbReference type="InterPro" id="IPR050951">
    <property type="entry name" value="Retrovirus_Pol_polyprotein"/>
</dbReference>
<dbReference type="Proteomes" id="UP001158986">
    <property type="component" value="Unassembled WGS sequence"/>
</dbReference>
<feature type="domain" description="Reverse transcriptase RNase H-like" evidence="8">
    <location>
        <begin position="595"/>
        <end position="700"/>
    </location>
</feature>
<dbReference type="CDD" id="cd00303">
    <property type="entry name" value="retropepsin_like"/>
    <property type="match status" value="1"/>
</dbReference>
<keyword evidence="5" id="KW-0255">Endonuclease</keyword>
<dbReference type="Pfam" id="PF08284">
    <property type="entry name" value="RVP_2"/>
    <property type="match status" value="1"/>
</dbReference>
<evidence type="ECO:0000256" key="4">
    <source>
        <dbReference type="ARBA" id="ARBA00022722"/>
    </source>
</evidence>
<keyword evidence="4" id="KW-0540">Nuclease</keyword>
<dbReference type="InterPro" id="IPR021109">
    <property type="entry name" value="Peptidase_aspartic_dom_sf"/>
</dbReference>
<evidence type="ECO:0000313" key="9">
    <source>
        <dbReference type="EMBL" id="CAH0522642.1"/>
    </source>
</evidence>
<dbReference type="Pfam" id="PF17917">
    <property type="entry name" value="RT_RNaseH"/>
    <property type="match status" value="1"/>
</dbReference>
<evidence type="ECO:0000256" key="3">
    <source>
        <dbReference type="ARBA" id="ARBA00022695"/>
    </source>
</evidence>
<dbReference type="Gene3D" id="2.40.70.10">
    <property type="entry name" value="Acid Proteases"/>
    <property type="match status" value="1"/>
</dbReference>
<evidence type="ECO:0000259" key="8">
    <source>
        <dbReference type="Pfam" id="PF17917"/>
    </source>
</evidence>
<dbReference type="Gene3D" id="3.10.10.10">
    <property type="entry name" value="HIV Type 1 Reverse Transcriptase, subunit A, domain 1"/>
    <property type="match status" value="1"/>
</dbReference>
<keyword evidence="3" id="KW-0548">Nucleotidyltransferase</keyword>
<organism evidence="9 10">
    <name type="scientific">Peronospora belbahrii</name>
    <dbReference type="NCBI Taxonomy" id="622444"/>
    <lineage>
        <taxon>Eukaryota</taxon>
        <taxon>Sar</taxon>
        <taxon>Stramenopiles</taxon>
        <taxon>Oomycota</taxon>
        <taxon>Peronosporomycetes</taxon>
        <taxon>Peronosporales</taxon>
        <taxon>Peronosporaceae</taxon>
        <taxon>Peronospora</taxon>
    </lineage>
</organism>
<evidence type="ECO:0000256" key="5">
    <source>
        <dbReference type="ARBA" id="ARBA00022759"/>
    </source>
</evidence>
<keyword evidence="10" id="KW-1185">Reference proteome</keyword>
<accession>A0ABN8DBU7</accession>
<keyword evidence="7" id="KW-0695">RNA-directed DNA polymerase</keyword>
<dbReference type="EMBL" id="CAKLCB010000393">
    <property type="protein sequence ID" value="CAH0522642.1"/>
    <property type="molecule type" value="Genomic_DNA"/>
</dbReference>
<evidence type="ECO:0000256" key="7">
    <source>
        <dbReference type="ARBA" id="ARBA00022918"/>
    </source>
</evidence>
<dbReference type="CDD" id="cd01647">
    <property type="entry name" value="RT_LTR"/>
    <property type="match status" value="1"/>
</dbReference>
<dbReference type="Gene3D" id="3.30.70.270">
    <property type="match status" value="3"/>
</dbReference>